<evidence type="ECO:0000313" key="1">
    <source>
        <dbReference type="EMBL" id="SDE22693.1"/>
    </source>
</evidence>
<organism evidence="1 2">
    <name type="scientific">Auraticoccus monumenti</name>
    <dbReference type="NCBI Taxonomy" id="675864"/>
    <lineage>
        <taxon>Bacteria</taxon>
        <taxon>Bacillati</taxon>
        <taxon>Actinomycetota</taxon>
        <taxon>Actinomycetes</taxon>
        <taxon>Propionibacteriales</taxon>
        <taxon>Propionibacteriaceae</taxon>
        <taxon>Auraticoccus</taxon>
    </lineage>
</organism>
<dbReference type="Proteomes" id="UP000198546">
    <property type="component" value="Chromosome i"/>
</dbReference>
<proteinExistence type="predicted"/>
<sequence>MSVDRRPAAGTLVVLVPHGAALLVVAAALRSGTVAASERVVLLTTSRAGVPEAARDLRSTPGWELLTAQVDQVLDYDALVTPFHPLAWTPVTEDEVAGWRTRLAEQLGVGDAPVRLLLHDLHLSPARSLAVAFPDAPIEVYVDDLAAWAPTPVVLEDEVAARLQRLVHLDLWPGVAPRLLAETDRTTTALDPRELRSLAAALPAPESDGGPTTRFAVVVEEDLHGFGLDEDEAAKLARRQVALARAHGADRVVVVHDPVPVLGSDSDLLAEAGAEELDGAALALVTVLALRPVVVIGCSSALLSLAGRPAVAVQPEDVLRRLRPWGHPARVPLVLTALRYGRYADNDPAQARATQQLVDALSHAVQPVLHASLADRSRGLRIEHPALAARYYHPGNPLA</sequence>
<dbReference type="RefSeq" id="WP_090594482.1">
    <property type="nucleotide sequence ID" value="NZ_LT629688.1"/>
</dbReference>
<evidence type="ECO:0000313" key="2">
    <source>
        <dbReference type="Proteomes" id="UP000198546"/>
    </source>
</evidence>
<dbReference type="AlphaFoldDB" id="A0A1G7B6Q9"/>
<gene>
    <name evidence="1" type="ORF">SAMN04489747_2859</name>
</gene>
<name>A0A1G7B6Q9_9ACTN</name>
<keyword evidence="2" id="KW-1185">Reference proteome</keyword>
<dbReference type="EMBL" id="LT629688">
    <property type="protein sequence ID" value="SDE22693.1"/>
    <property type="molecule type" value="Genomic_DNA"/>
</dbReference>
<reference evidence="1 2" key="1">
    <citation type="submission" date="2016-10" db="EMBL/GenBank/DDBJ databases">
        <authorList>
            <person name="de Groot N.N."/>
        </authorList>
    </citation>
    <scope>NUCLEOTIDE SEQUENCE [LARGE SCALE GENOMIC DNA]</scope>
    <source>
        <strain evidence="1 2">MON 2.2</strain>
    </source>
</reference>
<accession>A0A1G7B6Q9</accession>
<dbReference type="OrthoDB" id="3723482at2"/>
<dbReference type="STRING" id="675864.SAMN04489747_2859"/>
<protein>
    <submittedName>
        <fullName evidence="1">Uncharacterized protein</fullName>
    </submittedName>
</protein>